<organism evidence="2 3">
    <name type="scientific">Vibrio sinaloensis DSM 21326</name>
    <dbReference type="NCBI Taxonomy" id="945550"/>
    <lineage>
        <taxon>Bacteria</taxon>
        <taxon>Pseudomonadati</taxon>
        <taxon>Pseudomonadota</taxon>
        <taxon>Gammaproteobacteria</taxon>
        <taxon>Vibrionales</taxon>
        <taxon>Vibrionaceae</taxon>
        <taxon>Vibrio</taxon>
        <taxon>Vibrio oreintalis group</taxon>
    </lineage>
</organism>
<dbReference type="CDD" id="cd05403">
    <property type="entry name" value="NT_KNTase_like"/>
    <property type="match status" value="1"/>
</dbReference>
<proteinExistence type="predicted"/>
<dbReference type="OrthoDB" id="3422944at2"/>
<dbReference type="Pfam" id="PF18765">
    <property type="entry name" value="Polbeta"/>
    <property type="match status" value="1"/>
</dbReference>
<evidence type="ECO:0000259" key="1">
    <source>
        <dbReference type="Pfam" id="PF18765"/>
    </source>
</evidence>
<dbReference type="GeneID" id="95570539"/>
<gene>
    <name evidence="2" type="ORF">VISI1226_07268</name>
</gene>
<evidence type="ECO:0000313" key="3">
    <source>
        <dbReference type="Proteomes" id="UP000006228"/>
    </source>
</evidence>
<protein>
    <submittedName>
        <fullName evidence="2">Nucleotidyltransferase</fullName>
    </submittedName>
</protein>
<dbReference type="EMBL" id="AEVT01000093">
    <property type="protein sequence ID" value="EGA69087.1"/>
    <property type="molecule type" value="Genomic_DNA"/>
</dbReference>
<feature type="domain" description="Polymerase beta nucleotidyltransferase" evidence="1">
    <location>
        <begin position="42"/>
        <end position="98"/>
    </location>
</feature>
<dbReference type="GO" id="GO:0016740">
    <property type="term" value="F:transferase activity"/>
    <property type="evidence" value="ECO:0007669"/>
    <property type="project" value="UniProtKB-KW"/>
</dbReference>
<dbReference type="InterPro" id="IPR041633">
    <property type="entry name" value="Polbeta"/>
</dbReference>
<dbReference type="eggNOG" id="COG1708">
    <property type="taxonomic scope" value="Bacteria"/>
</dbReference>
<dbReference type="RefSeq" id="WP_008079316.1">
    <property type="nucleotide sequence ID" value="NZ_AEVT01000093.1"/>
</dbReference>
<evidence type="ECO:0000313" key="2">
    <source>
        <dbReference type="EMBL" id="EGA69087.1"/>
    </source>
</evidence>
<sequence length="256" mass="28832">MNIKGLDEGGYIAPAYSVSHIATEFEGVVQSTLQRLEQCFPEQIHSVYLYGSVARGDAIPEQSDLDLSLVFHQPLEQQTRIQLAELAREISDEFSVITKLDFDPGHLAEVLADCEEYRWQFWLKHCCCCLWGEDLSTRFRRHKPSVKLANALNGDLAAVLTETLSQLPLNQTQPLPAKIIAKKLLRSAYLLVADKDQSWLTDLHQIAQVLKRFYPDDVTSIDIALDLALGGTRNVSCINELIVGFGYKISEQIEKQ</sequence>
<comment type="caution">
    <text evidence="2">The sequence shown here is derived from an EMBL/GenBank/DDBJ whole genome shotgun (WGS) entry which is preliminary data.</text>
</comment>
<accession>E8MAD8</accession>
<keyword evidence="2" id="KW-0808">Transferase</keyword>
<dbReference type="InterPro" id="IPR043519">
    <property type="entry name" value="NT_sf"/>
</dbReference>
<dbReference type="Gene3D" id="3.30.460.10">
    <property type="entry name" value="Beta Polymerase, domain 2"/>
    <property type="match status" value="1"/>
</dbReference>
<dbReference type="SUPFAM" id="SSF81301">
    <property type="entry name" value="Nucleotidyltransferase"/>
    <property type="match status" value="1"/>
</dbReference>
<name>E8MAD8_PHOS4</name>
<dbReference type="AlphaFoldDB" id="E8MAD8"/>
<reference evidence="2 3" key="1">
    <citation type="journal article" date="2012" name="Int. J. Syst. Evol. Microbiol.">
        <title>Vibrio caribbeanicus sp. nov., isolated from the marine sponge Scleritoderma cyanea.</title>
        <authorList>
            <person name="Hoffmann M."/>
            <person name="Monday S.R."/>
            <person name="Allard M.W."/>
            <person name="Strain E.A."/>
            <person name="Whittaker P."/>
            <person name="Naum M."/>
            <person name="McCarthy P.J."/>
            <person name="Lopez J.V."/>
            <person name="Fischer M."/>
            <person name="Brown E.W."/>
        </authorList>
    </citation>
    <scope>NUCLEOTIDE SEQUENCE [LARGE SCALE GENOMIC DNA]</scope>
    <source>
        <strain evidence="3">DSMZ 21326</strain>
    </source>
</reference>
<dbReference type="Proteomes" id="UP000006228">
    <property type="component" value="Unassembled WGS sequence"/>
</dbReference>